<dbReference type="SUPFAM" id="SSF46689">
    <property type="entry name" value="Homeodomain-like"/>
    <property type="match status" value="2"/>
</dbReference>
<dbReference type="CDD" id="cd02208">
    <property type="entry name" value="cupin_RmlC-like"/>
    <property type="match status" value="1"/>
</dbReference>
<protein>
    <submittedName>
        <fullName evidence="5">AraC family transcriptional regulator</fullName>
    </submittedName>
</protein>
<dbReference type="InterPro" id="IPR020449">
    <property type="entry name" value="Tscrpt_reg_AraC-type_HTH"/>
</dbReference>
<dbReference type="EMBL" id="JACVVD010000009">
    <property type="protein sequence ID" value="MBD0383005.1"/>
    <property type="molecule type" value="Genomic_DNA"/>
</dbReference>
<dbReference type="PROSITE" id="PS01124">
    <property type="entry name" value="HTH_ARAC_FAMILY_2"/>
    <property type="match status" value="1"/>
</dbReference>
<evidence type="ECO:0000259" key="4">
    <source>
        <dbReference type="PROSITE" id="PS01124"/>
    </source>
</evidence>
<name>A0A926QKW7_9BACL</name>
<dbReference type="PANTHER" id="PTHR43280">
    <property type="entry name" value="ARAC-FAMILY TRANSCRIPTIONAL REGULATOR"/>
    <property type="match status" value="1"/>
</dbReference>
<proteinExistence type="predicted"/>
<sequence>MGYPQELREDTRLNDSNYPINVFHNQANSVQKGSMILFMHWHEHFEIIVMKAGHAVFHIDSKPYEVRVGDILIVPSGGLHTGYSTSEHNVEYVSIVFNRSLLRGQAMPDPAHAKWIEPFLNGQVTFPVKVASDNDRYLSYSSLLEQIIHEFDAKMKGYELIVRSLLYMLITLLSRAFMPAARSEAVSPPLLRNSERFKQLLQFMEAHFSEPMTVEQAAKHVNLNVFHFCKTFKKTTGSTFIEYMNLIRMREAERLLMETDGTMTEIAERIGCGNPNYFTKLFKQYKGITPSRFRKDTLN</sequence>
<evidence type="ECO:0000256" key="1">
    <source>
        <dbReference type="ARBA" id="ARBA00023015"/>
    </source>
</evidence>
<feature type="domain" description="HTH araC/xylS-type" evidence="4">
    <location>
        <begin position="198"/>
        <end position="296"/>
    </location>
</feature>
<dbReference type="Pfam" id="PF12833">
    <property type="entry name" value="HTH_18"/>
    <property type="match status" value="1"/>
</dbReference>
<dbReference type="RefSeq" id="WP_188176787.1">
    <property type="nucleotide sequence ID" value="NZ_JACVVD010000009.1"/>
</dbReference>
<keyword evidence="3" id="KW-0804">Transcription</keyword>
<dbReference type="InterPro" id="IPR009057">
    <property type="entry name" value="Homeodomain-like_sf"/>
</dbReference>
<dbReference type="PANTHER" id="PTHR43280:SF28">
    <property type="entry name" value="HTH-TYPE TRANSCRIPTIONAL ACTIVATOR RHAS"/>
    <property type="match status" value="1"/>
</dbReference>
<dbReference type="Gene3D" id="1.10.10.60">
    <property type="entry name" value="Homeodomain-like"/>
    <property type="match status" value="2"/>
</dbReference>
<keyword evidence="6" id="KW-1185">Reference proteome</keyword>
<dbReference type="Pfam" id="PF02311">
    <property type="entry name" value="AraC_binding"/>
    <property type="match status" value="1"/>
</dbReference>
<dbReference type="InterPro" id="IPR014710">
    <property type="entry name" value="RmlC-like_jellyroll"/>
</dbReference>
<evidence type="ECO:0000256" key="2">
    <source>
        <dbReference type="ARBA" id="ARBA00023125"/>
    </source>
</evidence>
<accession>A0A926QKW7</accession>
<evidence type="ECO:0000256" key="3">
    <source>
        <dbReference type="ARBA" id="ARBA00023163"/>
    </source>
</evidence>
<keyword evidence="2" id="KW-0238">DNA-binding</keyword>
<dbReference type="AlphaFoldDB" id="A0A926QKW7"/>
<dbReference type="Gene3D" id="2.60.120.10">
    <property type="entry name" value="Jelly Rolls"/>
    <property type="match status" value="1"/>
</dbReference>
<dbReference type="PRINTS" id="PR00032">
    <property type="entry name" value="HTHARAC"/>
</dbReference>
<dbReference type="SMART" id="SM00342">
    <property type="entry name" value="HTH_ARAC"/>
    <property type="match status" value="1"/>
</dbReference>
<organism evidence="5 6">
    <name type="scientific">Paenibacillus sedimenti</name>
    <dbReference type="NCBI Taxonomy" id="2770274"/>
    <lineage>
        <taxon>Bacteria</taxon>
        <taxon>Bacillati</taxon>
        <taxon>Bacillota</taxon>
        <taxon>Bacilli</taxon>
        <taxon>Bacillales</taxon>
        <taxon>Paenibacillaceae</taxon>
        <taxon>Paenibacillus</taxon>
    </lineage>
</organism>
<comment type="caution">
    <text evidence="5">The sequence shown here is derived from an EMBL/GenBank/DDBJ whole genome shotgun (WGS) entry which is preliminary data.</text>
</comment>
<keyword evidence="1" id="KW-0805">Transcription regulation</keyword>
<dbReference type="InterPro" id="IPR003313">
    <property type="entry name" value="AraC-bd"/>
</dbReference>
<reference evidence="5" key="1">
    <citation type="submission" date="2020-09" db="EMBL/GenBank/DDBJ databases">
        <title>Draft Genome Sequence of Paenibacillus sp. WST5.</title>
        <authorList>
            <person name="Bao Z."/>
        </authorList>
    </citation>
    <scope>NUCLEOTIDE SEQUENCE</scope>
    <source>
        <strain evidence="5">WST5</strain>
    </source>
</reference>
<dbReference type="GO" id="GO:0003700">
    <property type="term" value="F:DNA-binding transcription factor activity"/>
    <property type="evidence" value="ECO:0007669"/>
    <property type="project" value="InterPro"/>
</dbReference>
<dbReference type="InterPro" id="IPR018060">
    <property type="entry name" value="HTH_AraC"/>
</dbReference>
<dbReference type="InterPro" id="IPR037923">
    <property type="entry name" value="HTH-like"/>
</dbReference>
<evidence type="ECO:0000313" key="5">
    <source>
        <dbReference type="EMBL" id="MBD0383005.1"/>
    </source>
</evidence>
<dbReference type="SUPFAM" id="SSF51215">
    <property type="entry name" value="Regulatory protein AraC"/>
    <property type="match status" value="1"/>
</dbReference>
<dbReference type="Proteomes" id="UP000650466">
    <property type="component" value="Unassembled WGS sequence"/>
</dbReference>
<dbReference type="GO" id="GO:0043565">
    <property type="term" value="F:sequence-specific DNA binding"/>
    <property type="evidence" value="ECO:0007669"/>
    <property type="project" value="InterPro"/>
</dbReference>
<gene>
    <name evidence="5" type="ORF">ICC18_23110</name>
</gene>
<evidence type="ECO:0000313" key="6">
    <source>
        <dbReference type="Proteomes" id="UP000650466"/>
    </source>
</evidence>